<organism evidence="2 3">
    <name type="scientific">Leptotrombidium deliense</name>
    <dbReference type="NCBI Taxonomy" id="299467"/>
    <lineage>
        <taxon>Eukaryota</taxon>
        <taxon>Metazoa</taxon>
        <taxon>Ecdysozoa</taxon>
        <taxon>Arthropoda</taxon>
        <taxon>Chelicerata</taxon>
        <taxon>Arachnida</taxon>
        <taxon>Acari</taxon>
        <taxon>Acariformes</taxon>
        <taxon>Trombidiformes</taxon>
        <taxon>Prostigmata</taxon>
        <taxon>Anystina</taxon>
        <taxon>Parasitengona</taxon>
        <taxon>Trombiculoidea</taxon>
        <taxon>Trombiculidae</taxon>
        <taxon>Leptotrombidium</taxon>
    </lineage>
</organism>
<proteinExistence type="predicted"/>
<sequence>MNSKLKKLHNLYYNSKLPTAFTGKENLWRKAKQSIPNLNKVEFETWLQNQSAYTLHKQVRRKFKRTKIVACAIDEQWQADLVDMKEFEKENDGIKYLLTIIDVLSRYAMVSPLNNKSGLGVSKAFEKLFQERKPVYLQTDKKKEFYNDSMKQLLNKLNIRHFSTENSDIKCAIVERFNRTLKGRMFRYFTHSNTRRYIDVLQDF</sequence>
<accession>A0A443RSJ5</accession>
<feature type="non-terminal residue" evidence="2">
    <location>
        <position position="204"/>
    </location>
</feature>
<name>A0A443RSJ5_9ACAR</name>
<dbReference type="PROSITE" id="PS50994">
    <property type="entry name" value="INTEGRASE"/>
    <property type="match status" value="1"/>
</dbReference>
<dbReference type="InterPro" id="IPR001584">
    <property type="entry name" value="Integrase_cat-core"/>
</dbReference>
<dbReference type="PANTHER" id="PTHR46585">
    <property type="entry name" value="INTEGRASE CORE DOMAIN CONTAINING PROTEIN"/>
    <property type="match status" value="1"/>
</dbReference>
<dbReference type="AlphaFoldDB" id="A0A443RSJ5"/>
<dbReference type="OrthoDB" id="6408700at2759"/>
<dbReference type="SUPFAM" id="SSF53098">
    <property type="entry name" value="Ribonuclease H-like"/>
    <property type="match status" value="1"/>
</dbReference>
<keyword evidence="3" id="KW-1185">Reference proteome</keyword>
<dbReference type="GO" id="GO:0015074">
    <property type="term" value="P:DNA integration"/>
    <property type="evidence" value="ECO:0007669"/>
    <property type="project" value="InterPro"/>
</dbReference>
<feature type="domain" description="Integrase catalytic" evidence="1">
    <location>
        <begin position="69"/>
        <end position="204"/>
    </location>
</feature>
<dbReference type="VEuPathDB" id="VectorBase:LDEU013786"/>
<gene>
    <name evidence="2" type="ORF">B4U80_06395</name>
</gene>
<reference evidence="2 3" key="1">
    <citation type="journal article" date="2018" name="Gigascience">
        <title>Genomes of trombidid mites reveal novel predicted allergens and laterally-transferred genes associated with secondary metabolism.</title>
        <authorList>
            <person name="Dong X."/>
            <person name="Chaisiri K."/>
            <person name="Xia D."/>
            <person name="Armstrong S.D."/>
            <person name="Fang Y."/>
            <person name="Donnelly M.J."/>
            <person name="Kadowaki T."/>
            <person name="McGarry J.W."/>
            <person name="Darby A.C."/>
            <person name="Makepeace B.L."/>
        </authorList>
    </citation>
    <scope>NUCLEOTIDE SEQUENCE [LARGE SCALE GENOMIC DNA]</scope>
    <source>
        <strain evidence="2">UoL-UT</strain>
    </source>
</reference>
<dbReference type="PANTHER" id="PTHR46585:SF1">
    <property type="entry name" value="CHROMO DOMAIN-CONTAINING PROTEIN"/>
    <property type="match status" value="1"/>
</dbReference>
<evidence type="ECO:0000259" key="1">
    <source>
        <dbReference type="PROSITE" id="PS50994"/>
    </source>
</evidence>
<dbReference type="Pfam" id="PF00665">
    <property type="entry name" value="rve"/>
    <property type="match status" value="1"/>
</dbReference>
<dbReference type="Proteomes" id="UP000288716">
    <property type="component" value="Unassembled WGS sequence"/>
</dbReference>
<dbReference type="InterPro" id="IPR036397">
    <property type="entry name" value="RNaseH_sf"/>
</dbReference>
<comment type="caution">
    <text evidence="2">The sequence shown here is derived from an EMBL/GenBank/DDBJ whole genome shotgun (WGS) entry which is preliminary data.</text>
</comment>
<dbReference type="STRING" id="299467.A0A443RSJ5"/>
<protein>
    <recommendedName>
        <fullName evidence="1">Integrase catalytic domain-containing protein</fullName>
    </recommendedName>
</protein>
<evidence type="ECO:0000313" key="3">
    <source>
        <dbReference type="Proteomes" id="UP000288716"/>
    </source>
</evidence>
<dbReference type="EMBL" id="NCKV01042911">
    <property type="protein sequence ID" value="RWS18254.1"/>
    <property type="molecule type" value="Genomic_DNA"/>
</dbReference>
<dbReference type="GO" id="GO:0003676">
    <property type="term" value="F:nucleic acid binding"/>
    <property type="evidence" value="ECO:0007669"/>
    <property type="project" value="InterPro"/>
</dbReference>
<evidence type="ECO:0000313" key="2">
    <source>
        <dbReference type="EMBL" id="RWS18254.1"/>
    </source>
</evidence>
<dbReference type="InterPro" id="IPR012337">
    <property type="entry name" value="RNaseH-like_sf"/>
</dbReference>
<dbReference type="Gene3D" id="3.30.420.10">
    <property type="entry name" value="Ribonuclease H-like superfamily/Ribonuclease H"/>
    <property type="match status" value="1"/>
</dbReference>